<keyword evidence="1 2" id="KW-0732">Signal</keyword>
<dbReference type="RefSeq" id="WP_064547683.1">
    <property type="nucleotide sequence ID" value="NZ_LXEQ01000054.1"/>
</dbReference>
<evidence type="ECO:0000313" key="4">
    <source>
        <dbReference type="EMBL" id="OAT25409.1"/>
    </source>
</evidence>
<dbReference type="EMBL" id="LXEQ01000054">
    <property type="protein sequence ID" value="OAT25409.1"/>
    <property type="molecule type" value="Genomic_DNA"/>
</dbReference>
<evidence type="ECO:0000313" key="5">
    <source>
        <dbReference type="Proteomes" id="UP000078407"/>
    </source>
</evidence>
<feature type="domain" description="YdgH/BhsA/McbA-like" evidence="3">
    <location>
        <begin position="39"/>
        <end position="91"/>
    </location>
</feature>
<dbReference type="InterPro" id="IPR025543">
    <property type="entry name" value="Dodecin-like"/>
</dbReference>
<gene>
    <name evidence="4" type="ORF">M976_03753</name>
</gene>
<sequence>MKRLIYLSMTAALLVLPVTAIAAAIETPAQELAHGTTHLQEMGTISAWGDSANDVKVFLGTEATQKGATRYKIISERDIEGQIYGTAILYK</sequence>
<name>A0ABX2W428_9ENTR</name>
<organism evidence="4 5">
    <name type="scientific">Buttiauxella ferragutiae ATCC 51602</name>
    <dbReference type="NCBI Taxonomy" id="1354252"/>
    <lineage>
        <taxon>Bacteria</taxon>
        <taxon>Pseudomonadati</taxon>
        <taxon>Pseudomonadota</taxon>
        <taxon>Gammaproteobacteria</taxon>
        <taxon>Enterobacterales</taxon>
        <taxon>Enterobacteriaceae</taxon>
        <taxon>Buttiauxella</taxon>
    </lineage>
</organism>
<dbReference type="Pfam" id="PF07338">
    <property type="entry name" value="YdgH_BhsA-like"/>
    <property type="match status" value="1"/>
</dbReference>
<dbReference type="InterPro" id="IPR010854">
    <property type="entry name" value="YdgH/BhsA/McbA-like_dom"/>
</dbReference>
<dbReference type="Gene3D" id="3.30.1660.10">
    <property type="entry name" value="Flavin-binding protein dodecin"/>
    <property type="match status" value="1"/>
</dbReference>
<comment type="caution">
    <text evidence="4">The sequence shown here is derived from an EMBL/GenBank/DDBJ whole genome shotgun (WGS) entry which is preliminary data.</text>
</comment>
<evidence type="ECO:0000256" key="1">
    <source>
        <dbReference type="ARBA" id="ARBA00022729"/>
    </source>
</evidence>
<keyword evidence="5" id="KW-1185">Reference proteome</keyword>
<feature type="signal peptide" evidence="2">
    <location>
        <begin position="1"/>
        <end position="22"/>
    </location>
</feature>
<proteinExistence type="predicted"/>
<accession>A0ABX2W428</accession>
<feature type="chain" id="PRO_5046129266" evidence="2">
    <location>
        <begin position="23"/>
        <end position="91"/>
    </location>
</feature>
<evidence type="ECO:0000256" key="2">
    <source>
        <dbReference type="SAM" id="SignalP"/>
    </source>
</evidence>
<dbReference type="Proteomes" id="UP000078407">
    <property type="component" value="Unassembled WGS sequence"/>
</dbReference>
<reference evidence="4 5" key="1">
    <citation type="submission" date="2016-04" db="EMBL/GenBank/DDBJ databases">
        <title>ATOL: Assembling a taxonomically balanced genome-scale reconstruction of the evolutionary history of the Enterobacteriaceae.</title>
        <authorList>
            <person name="Plunkett G.III."/>
            <person name="Neeno-Eckwall E.C."/>
            <person name="Glasner J.D."/>
            <person name="Perna N.T."/>
        </authorList>
    </citation>
    <scope>NUCLEOTIDE SEQUENCE [LARGE SCALE GENOMIC DNA]</scope>
    <source>
        <strain evidence="4 5">ATCC 51602</strain>
    </source>
</reference>
<dbReference type="SUPFAM" id="SSF159871">
    <property type="entry name" value="YdgH-like"/>
    <property type="match status" value="1"/>
</dbReference>
<dbReference type="InterPro" id="IPR036275">
    <property type="entry name" value="YdgH-like_sf"/>
</dbReference>
<protein>
    <submittedName>
        <fullName evidence="4">Uncharacterized DUF1471 family protein</fullName>
    </submittedName>
</protein>
<evidence type="ECO:0000259" key="3">
    <source>
        <dbReference type="Pfam" id="PF07338"/>
    </source>
</evidence>